<reference evidence="1 2" key="1">
    <citation type="journal article" date="2016" name="Front. Microbiol.">
        <title>Comprehensive Phylogenetic Analysis of Bovine Non-aureus Staphylococci Species Based on Whole-Genome Sequencing.</title>
        <authorList>
            <person name="Naushad S."/>
            <person name="Barkema H.W."/>
            <person name="Luby C."/>
            <person name="Condas L.A."/>
            <person name="Nobrega D.B."/>
            <person name="Carson D.A."/>
            <person name="De Buck J."/>
        </authorList>
    </citation>
    <scope>NUCLEOTIDE SEQUENCE [LARGE SCALE GENOMIC DNA]</scope>
    <source>
        <strain evidence="1 2">SNUC 1388</strain>
    </source>
</reference>
<dbReference type="AlphaFoldDB" id="A0A2T4SXJ8"/>
<comment type="caution">
    <text evidence="1">The sequence shown here is derived from an EMBL/GenBank/DDBJ whole genome shotgun (WGS) entry which is preliminary data.</text>
</comment>
<accession>A0A2T4SXJ8</accession>
<proteinExistence type="predicted"/>
<evidence type="ECO:0000313" key="1">
    <source>
        <dbReference type="EMBL" id="RIL43304.1"/>
    </source>
</evidence>
<dbReference type="EMBL" id="QXRZ01000003">
    <property type="protein sequence ID" value="RIL43304.1"/>
    <property type="molecule type" value="Genomic_DNA"/>
</dbReference>
<dbReference type="Proteomes" id="UP000283576">
    <property type="component" value="Unassembled WGS sequence"/>
</dbReference>
<gene>
    <name evidence="1" type="ORF">BUZ01_06725</name>
</gene>
<name>A0A2T4SXJ8_STAGA</name>
<organism evidence="1 2">
    <name type="scientific">Staphylococcus gallinarum</name>
    <dbReference type="NCBI Taxonomy" id="1293"/>
    <lineage>
        <taxon>Bacteria</taxon>
        <taxon>Bacillati</taxon>
        <taxon>Bacillota</taxon>
        <taxon>Bacilli</taxon>
        <taxon>Bacillales</taxon>
        <taxon>Staphylococcaceae</taxon>
        <taxon>Staphylococcus</taxon>
    </lineage>
</organism>
<sequence>MEAPKILKWERKIRISLVILFFIVSMINIIGSDAMGLGDYAENQFIIMCIYSVLLILNGILYTWGKFRNSKIRNFIFNFQALAFLNIIIVGLILYFNVDEIMDKWILWSLFALINGIYLGIIEHHYKKSSTVSTTNHTYE</sequence>
<evidence type="ECO:0000313" key="2">
    <source>
        <dbReference type="Proteomes" id="UP000283576"/>
    </source>
</evidence>
<dbReference type="RefSeq" id="WP_107512491.1">
    <property type="nucleotide sequence ID" value="NZ_JAHNUU010000002.1"/>
</dbReference>
<protein>
    <submittedName>
        <fullName evidence="1">Uncharacterized protein</fullName>
    </submittedName>
</protein>